<evidence type="ECO:0000313" key="1">
    <source>
        <dbReference type="EMBL" id="GAB1318438.1"/>
    </source>
</evidence>
<dbReference type="RefSeq" id="XP_070920169.1">
    <property type="nucleotide sequence ID" value="XM_071064068.1"/>
</dbReference>
<dbReference type="EMBL" id="BAAFSV010000005">
    <property type="protein sequence ID" value="GAB1318438.1"/>
    <property type="molecule type" value="Genomic_DNA"/>
</dbReference>
<dbReference type="SUPFAM" id="SSF50494">
    <property type="entry name" value="Trypsin-like serine proteases"/>
    <property type="match status" value="1"/>
</dbReference>
<reference evidence="1 2" key="1">
    <citation type="submission" date="2024-09" db="EMBL/GenBank/DDBJ databases">
        <title>Itraconazole resistance in Madurella fahalii resulting from another homologue of gene encoding cytochrome P450 14-alpha sterol demethylase (CYP51).</title>
        <authorList>
            <person name="Yoshioka I."/>
            <person name="Fahal A.H."/>
            <person name="Kaneko S."/>
            <person name="Yaguchi T."/>
        </authorList>
    </citation>
    <scope>NUCLEOTIDE SEQUENCE [LARGE SCALE GENOMIC DNA]</scope>
    <source>
        <strain evidence="1 2">IFM 68171</strain>
    </source>
</reference>
<sequence length="492" mass="54218">MPFPRPRARLPLRQRPRYTMAAITEPSDVEKELYYYGLPSCPRLVARSDFLTVPWAPRIEDEFTVTKELKNVGSHEIVDIYDSSLRDKIVSRLDSTEWTSIDVVRIGYFGSSFYPVILWIGVTPGSLTSQEGLDIALGCRSELTRAGLDVHCEIREAAVTTLAISVIPLQHPGGGHVPTSLTSVLGGQSIAAEETPAREGTLSVYLSLGEGEARTKCALVSRHVVLKIDAHGYAHHGSGKYVMMPGQTTLDNIRAEREKHAAFWQRQGGKYQAESDACNQLNAHIASLEHATSRRIGHILFSPPRLPVCHQDTTQLWLPDYAIVALDRERFGPDYDELSNTVLVGSVTSEDLQKLNPGVPSPFWKPTGETIRLHGIFTAGYTQGTSPLMVGKQGRTTEMTWGVSNEIRSVIRINVDGRCYNILQWVIVSMNDRFFCRPGDSGSAIWDLNGRIGGIIDGGSGGQTGKVDLTYATPISWILEHIEQNLGPVSLL</sequence>
<dbReference type="Proteomes" id="UP001628179">
    <property type="component" value="Unassembled WGS sequence"/>
</dbReference>
<dbReference type="InterPro" id="IPR009003">
    <property type="entry name" value="Peptidase_S1_PA"/>
</dbReference>
<accession>A0ABQ0GKZ9</accession>
<dbReference type="GeneID" id="98179391"/>
<protein>
    <submittedName>
        <fullName evidence="1">Uncharacterized protein</fullName>
    </submittedName>
</protein>
<gene>
    <name evidence="1" type="ORF">MFIFM68171_08648</name>
</gene>
<keyword evidence="2" id="KW-1185">Reference proteome</keyword>
<proteinExistence type="predicted"/>
<comment type="caution">
    <text evidence="1">The sequence shown here is derived from an EMBL/GenBank/DDBJ whole genome shotgun (WGS) entry which is preliminary data.</text>
</comment>
<evidence type="ECO:0000313" key="2">
    <source>
        <dbReference type="Proteomes" id="UP001628179"/>
    </source>
</evidence>
<name>A0ABQ0GKZ9_9PEZI</name>
<organism evidence="1 2">
    <name type="scientific">Madurella fahalii</name>
    <dbReference type="NCBI Taxonomy" id="1157608"/>
    <lineage>
        <taxon>Eukaryota</taxon>
        <taxon>Fungi</taxon>
        <taxon>Dikarya</taxon>
        <taxon>Ascomycota</taxon>
        <taxon>Pezizomycotina</taxon>
        <taxon>Sordariomycetes</taxon>
        <taxon>Sordariomycetidae</taxon>
        <taxon>Sordariales</taxon>
        <taxon>Sordariales incertae sedis</taxon>
        <taxon>Madurella</taxon>
    </lineage>
</organism>